<keyword evidence="2" id="KW-1185">Reference proteome</keyword>
<dbReference type="AlphaFoldDB" id="A0A139HK09"/>
<reference evidence="1 2" key="1">
    <citation type="submission" date="2015-07" db="EMBL/GenBank/DDBJ databases">
        <title>Comparative genomics of the Sigatoka disease complex on banana suggests a link between parallel evolutionary changes in Pseudocercospora fijiensis and Pseudocercospora eumusae and increased virulence on the banana host.</title>
        <authorList>
            <person name="Chang T.-C."/>
            <person name="Salvucci A."/>
            <person name="Crous P.W."/>
            <person name="Stergiopoulos I."/>
        </authorList>
    </citation>
    <scope>NUCLEOTIDE SEQUENCE [LARGE SCALE GENOMIC DNA]</scope>
    <source>
        <strain evidence="1 2">CBS 114824</strain>
    </source>
</reference>
<comment type="caution">
    <text evidence="1">The sequence shown here is derived from an EMBL/GenBank/DDBJ whole genome shotgun (WGS) entry which is preliminary data.</text>
</comment>
<gene>
    <name evidence="1" type="ORF">AC578_5407</name>
</gene>
<evidence type="ECO:0000313" key="1">
    <source>
        <dbReference type="EMBL" id="KXT02780.1"/>
    </source>
</evidence>
<sequence length="66" mass="8118">MPRLRTKLWWQAESWNFRNGYSTDWERSCCAFWYFFNHAHAYCSYEFELSLCLREDEQNTSPLPPT</sequence>
<dbReference type="Proteomes" id="UP000070133">
    <property type="component" value="Unassembled WGS sequence"/>
</dbReference>
<dbReference type="EMBL" id="LFZN01000037">
    <property type="protein sequence ID" value="KXT02780.1"/>
    <property type="molecule type" value="Genomic_DNA"/>
</dbReference>
<proteinExistence type="predicted"/>
<organism evidence="1 2">
    <name type="scientific">Pseudocercospora eumusae</name>
    <dbReference type="NCBI Taxonomy" id="321146"/>
    <lineage>
        <taxon>Eukaryota</taxon>
        <taxon>Fungi</taxon>
        <taxon>Dikarya</taxon>
        <taxon>Ascomycota</taxon>
        <taxon>Pezizomycotina</taxon>
        <taxon>Dothideomycetes</taxon>
        <taxon>Dothideomycetidae</taxon>
        <taxon>Mycosphaerellales</taxon>
        <taxon>Mycosphaerellaceae</taxon>
        <taxon>Pseudocercospora</taxon>
    </lineage>
</organism>
<name>A0A139HK09_9PEZI</name>
<protein>
    <submittedName>
        <fullName evidence="1">Uncharacterized protein</fullName>
    </submittedName>
</protein>
<accession>A0A139HK09</accession>
<evidence type="ECO:0000313" key="2">
    <source>
        <dbReference type="Proteomes" id="UP000070133"/>
    </source>
</evidence>